<dbReference type="NCBIfam" id="TIGR03243">
    <property type="entry name" value="arg_catab_AOST"/>
    <property type="match status" value="1"/>
</dbReference>
<name>A0AA42CPN2_9SPHN</name>
<evidence type="ECO:0000313" key="4">
    <source>
        <dbReference type="EMBL" id="MCW6534002.1"/>
    </source>
</evidence>
<organism evidence="4 5">
    <name type="scientific">Sphingomonas lycopersici</name>
    <dbReference type="NCBI Taxonomy" id="2951807"/>
    <lineage>
        <taxon>Bacteria</taxon>
        <taxon>Pseudomonadati</taxon>
        <taxon>Pseudomonadota</taxon>
        <taxon>Alphaproteobacteria</taxon>
        <taxon>Sphingomonadales</taxon>
        <taxon>Sphingomonadaceae</taxon>
        <taxon>Sphingomonas</taxon>
    </lineage>
</organism>
<proteinExistence type="predicted"/>
<sequence>MTVPAWFDRSADLPFVRPVRADDLDALLALAALTGGGMTNLPPDRETLAEKIAWSEASLAADIATPANEFYLLVLQSGDGRVLGTASLFSRLGAKWPFYSYKVSRVTHVSRDLDRSFSTEILHLVNDFDGASEVGGLFLHPDARAGGLGALLARSRYMFIAQHRRRFGDVVIADLRGWVEDGSSPFWEAVAGPFFGSGFLEADLHNAMHGNQFIADLMPRYPIYTSMLPAAARGAIGRPHENSVPALKLLQAEGFVYEGYCDIFDAGPTVQARTDQIRTVRQSRPVEAALPTLVSDDAQPLVAQGRESAFRVWQVAGETRSG</sequence>
<keyword evidence="1" id="KW-0056">Arginine metabolism</keyword>
<dbReference type="InterPro" id="IPR016181">
    <property type="entry name" value="Acyl_CoA_acyltransferase"/>
</dbReference>
<evidence type="ECO:0000313" key="5">
    <source>
        <dbReference type="Proteomes" id="UP001165565"/>
    </source>
</evidence>
<accession>A0AA42CPN2</accession>
<comment type="caution">
    <text evidence="4">The sequence shown here is derived from an EMBL/GenBank/DDBJ whole genome shotgun (WGS) entry which is preliminary data.</text>
</comment>
<keyword evidence="3" id="KW-0012">Acyltransferase</keyword>
<protein>
    <submittedName>
        <fullName evidence="4">Arginine N-succinyltransferase</fullName>
    </submittedName>
</protein>
<dbReference type="Proteomes" id="UP001165565">
    <property type="component" value="Unassembled WGS sequence"/>
</dbReference>
<gene>
    <name evidence="4" type="ORF">NEE01_04315</name>
</gene>
<evidence type="ECO:0000256" key="1">
    <source>
        <dbReference type="ARBA" id="ARBA00022503"/>
    </source>
</evidence>
<dbReference type="AlphaFoldDB" id="A0AA42CPN2"/>
<dbReference type="SUPFAM" id="SSF55729">
    <property type="entry name" value="Acyl-CoA N-acyltransferases (Nat)"/>
    <property type="match status" value="1"/>
</dbReference>
<dbReference type="GO" id="GO:0006527">
    <property type="term" value="P:L-arginine catabolic process"/>
    <property type="evidence" value="ECO:0007669"/>
    <property type="project" value="InterPro"/>
</dbReference>
<keyword evidence="5" id="KW-1185">Reference proteome</keyword>
<dbReference type="EMBL" id="JANFAV010000002">
    <property type="protein sequence ID" value="MCW6534002.1"/>
    <property type="molecule type" value="Genomic_DNA"/>
</dbReference>
<evidence type="ECO:0000256" key="2">
    <source>
        <dbReference type="ARBA" id="ARBA00022679"/>
    </source>
</evidence>
<keyword evidence="2" id="KW-0808">Transferase</keyword>
<dbReference type="Gene3D" id="3.40.630.30">
    <property type="match status" value="1"/>
</dbReference>
<dbReference type="PANTHER" id="PTHR30420:SF1">
    <property type="entry name" value="ARGININE N-SUCCINYLTRANSFERASE"/>
    <property type="match status" value="1"/>
</dbReference>
<reference evidence="4" key="1">
    <citation type="submission" date="2022-06" db="EMBL/GenBank/DDBJ databases">
        <title>Sphingomonas sp. nov. isolated from rhizosphere soil of tomato.</title>
        <authorList>
            <person name="Dong H."/>
            <person name="Gao R."/>
        </authorList>
    </citation>
    <scope>NUCLEOTIDE SEQUENCE</scope>
    <source>
        <strain evidence="4">MMSM24</strain>
    </source>
</reference>
<dbReference type="GO" id="GO:0008791">
    <property type="term" value="F:arginine N-succinyltransferase activity"/>
    <property type="evidence" value="ECO:0007669"/>
    <property type="project" value="InterPro"/>
</dbReference>
<dbReference type="PANTHER" id="PTHR30420">
    <property type="entry name" value="N-SUCCINYLARGININE DIHYDROLASE"/>
    <property type="match status" value="1"/>
</dbReference>
<dbReference type="Pfam" id="PF04958">
    <property type="entry name" value="AstA"/>
    <property type="match status" value="1"/>
</dbReference>
<dbReference type="InterPro" id="IPR007041">
    <property type="entry name" value="Arg_succinylTrfase_AstA/AruG"/>
</dbReference>
<dbReference type="RefSeq" id="WP_265267997.1">
    <property type="nucleotide sequence ID" value="NZ_JANFAV010000002.1"/>
</dbReference>
<evidence type="ECO:0000256" key="3">
    <source>
        <dbReference type="ARBA" id="ARBA00023315"/>
    </source>
</evidence>